<dbReference type="InterPro" id="IPR050573">
    <property type="entry name" value="SDH/FRD_Iron-Sulfur"/>
</dbReference>
<dbReference type="InterPro" id="IPR004489">
    <property type="entry name" value="Succ_DH/fum_Rdtase_Fe-S"/>
</dbReference>
<keyword evidence="11 15" id="KW-0408">Iron</keyword>
<dbReference type="Pfam" id="PF13085">
    <property type="entry name" value="Fer2_3"/>
    <property type="match status" value="1"/>
</dbReference>
<feature type="domain" description="2Fe-2S ferredoxin-type" evidence="16">
    <location>
        <begin position="41"/>
        <end position="132"/>
    </location>
</feature>
<dbReference type="NCBIfam" id="NF004616">
    <property type="entry name" value="PRK05950.1"/>
    <property type="match status" value="1"/>
</dbReference>
<dbReference type="InterPro" id="IPR009051">
    <property type="entry name" value="Helical_ferredxn"/>
</dbReference>
<evidence type="ECO:0000256" key="14">
    <source>
        <dbReference type="ARBA" id="ARBA00049220"/>
    </source>
</evidence>
<keyword evidence="15" id="KW-0472">Membrane</keyword>
<evidence type="ECO:0000256" key="9">
    <source>
        <dbReference type="ARBA" id="ARBA00022982"/>
    </source>
</evidence>
<dbReference type="PROSITE" id="PS00198">
    <property type="entry name" value="4FE4S_FER_1"/>
    <property type="match status" value="1"/>
</dbReference>
<proteinExistence type="inferred from homology"/>
<evidence type="ECO:0000256" key="7">
    <source>
        <dbReference type="ARBA" id="ARBA00022714"/>
    </source>
</evidence>
<dbReference type="GO" id="GO:0008177">
    <property type="term" value="F:succinate dehydrogenase (quinone) activity"/>
    <property type="evidence" value="ECO:0007669"/>
    <property type="project" value="UniProtKB-EC"/>
</dbReference>
<keyword evidence="9" id="KW-0249">Electron transport</keyword>
<keyword evidence="4" id="KW-0813">Transport</keyword>
<evidence type="ECO:0000256" key="12">
    <source>
        <dbReference type="ARBA" id="ARBA00023014"/>
    </source>
</evidence>
<evidence type="ECO:0000256" key="15">
    <source>
        <dbReference type="RuleBase" id="RU361237"/>
    </source>
</evidence>
<dbReference type="GO" id="GO:0051538">
    <property type="term" value="F:3 iron, 4 sulfur cluster binding"/>
    <property type="evidence" value="ECO:0007669"/>
    <property type="project" value="UniProtKB-KW"/>
</dbReference>
<dbReference type="SUPFAM" id="SSF54292">
    <property type="entry name" value="2Fe-2S ferredoxin-like"/>
    <property type="match status" value="1"/>
</dbReference>
<dbReference type="NCBIfam" id="TIGR00384">
    <property type="entry name" value="dhsB"/>
    <property type="match status" value="1"/>
</dbReference>
<keyword evidence="8 15" id="KW-0479">Metal-binding</keyword>
<dbReference type="InterPro" id="IPR036010">
    <property type="entry name" value="2Fe-2S_ferredoxin-like_sf"/>
</dbReference>
<keyword evidence="12 15" id="KW-0411">Iron-sulfur</keyword>
<dbReference type="EC" id="1.3.5.1" evidence="15"/>
<dbReference type="Gene3D" id="1.10.1060.10">
    <property type="entry name" value="Alpha-helical ferredoxin"/>
    <property type="match status" value="1"/>
</dbReference>
<dbReference type="GO" id="GO:0006099">
    <property type="term" value="P:tricarboxylic acid cycle"/>
    <property type="evidence" value="ECO:0007669"/>
    <property type="project" value="UniProtKB-UniPathway"/>
</dbReference>
<dbReference type="PANTHER" id="PTHR11921">
    <property type="entry name" value="SUCCINATE DEHYDROGENASE IRON-SULFUR PROTEIN"/>
    <property type="match status" value="1"/>
</dbReference>
<dbReference type="InterPro" id="IPR017900">
    <property type="entry name" value="4Fe4S_Fe_S_CS"/>
</dbReference>
<comment type="subcellular location">
    <subcellularLocation>
        <location evidence="1 15">Mitochondrion inner membrane</location>
        <topology evidence="1 15">Peripheral membrane protein</topology>
        <orientation evidence="1 15">Matrix side</orientation>
    </subcellularLocation>
</comment>
<comment type="cofactor">
    <cofactor evidence="15">
        <name>[3Fe-4S] cluster</name>
        <dbReference type="ChEBI" id="CHEBI:21137"/>
    </cofactor>
    <text evidence="15">Binds 1 [3Fe-4S] cluster.</text>
</comment>
<feature type="domain" description="4Fe-4S ferredoxin-type" evidence="17">
    <location>
        <begin position="180"/>
        <end position="210"/>
    </location>
</feature>
<evidence type="ECO:0000256" key="11">
    <source>
        <dbReference type="ARBA" id="ARBA00023004"/>
    </source>
</evidence>
<comment type="function">
    <text evidence="15">Iron-sulfur protein (IP) subunit of succinate dehydrogenase (SDH) that is involved in complex II of the mitochondrial electron transport chain and is responsible for transferring electrons from succinate to ubiquinone (coenzyme Q).</text>
</comment>
<comment type="cofactor">
    <cofactor evidence="15">
        <name>[4Fe-4S] cluster</name>
        <dbReference type="ChEBI" id="CHEBI:49883"/>
    </cofactor>
    <text evidence="15">Binds 1 [4Fe-4S] cluster.</text>
</comment>
<dbReference type="PROSITE" id="PS51085">
    <property type="entry name" value="2FE2S_FER_2"/>
    <property type="match status" value="1"/>
</dbReference>
<keyword evidence="15" id="KW-0496">Mitochondrion</keyword>
<sequence>MFAVRRQALRALRPRAAATTARALSSKGLKLEGGDAGAHLKHFKIYRWDPEEKQEPYMMTYTVDLNDCGPMVLDALLKIKNEQDPSLTFRRSCREGICGSCAMNIDGGNTLACLSYIDRSSKPSKVYPLPHMYVIKDLVPDLTNFYDQYRSIEPWLHEPEGAESLKANEGSGEYLQTREDRKKLDGMYECILCACCSTSCPSYWWNADSYLGPAVLMQAFRWIEDSRDSITKKRLEQLDDAFKLYRCHTIMNCSKTCPKHLNPGKAIAHIKKRMASLH</sequence>
<dbReference type="FunFam" id="3.10.20.30:FF:000007">
    <property type="entry name" value="Succinate dehydrogenase [ubiquinone] iron-sulfur subunit, mitochondrial"/>
    <property type="match status" value="1"/>
</dbReference>
<dbReference type="SUPFAM" id="SSF46548">
    <property type="entry name" value="alpha-helical ferredoxin"/>
    <property type="match status" value="1"/>
</dbReference>
<comment type="cofactor">
    <cofactor evidence="15">
        <name>[2Fe-2S] cluster</name>
        <dbReference type="ChEBI" id="CHEBI:190135"/>
    </cofactor>
    <text evidence="15">Binds 1 [2Fe-2S] cluster.</text>
</comment>
<accession>A0A7S1U8D6</accession>
<dbReference type="GO" id="GO:0009055">
    <property type="term" value="F:electron transfer activity"/>
    <property type="evidence" value="ECO:0007669"/>
    <property type="project" value="InterPro"/>
</dbReference>
<dbReference type="GO" id="GO:0046872">
    <property type="term" value="F:metal ion binding"/>
    <property type="evidence" value="ECO:0007669"/>
    <property type="project" value="UniProtKB-KW"/>
</dbReference>
<dbReference type="PANTHER" id="PTHR11921:SF29">
    <property type="entry name" value="SUCCINATE DEHYDROGENASE [UBIQUINONE] IRON-SULFUR SUBUNIT, MITOCHONDRIAL"/>
    <property type="match status" value="1"/>
</dbReference>
<gene>
    <name evidence="18" type="ORF">PPAR1163_LOCUS18536</name>
</gene>
<keyword evidence="10" id="KW-0560">Oxidoreductase</keyword>
<reference evidence="18" key="1">
    <citation type="submission" date="2021-01" db="EMBL/GenBank/DDBJ databases">
        <authorList>
            <person name="Corre E."/>
            <person name="Pelletier E."/>
            <person name="Niang G."/>
            <person name="Scheremetjew M."/>
            <person name="Finn R."/>
            <person name="Kale V."/>
            <person name="Holt S."/>
            <person name="Cochrane G."/>
            <person name="Meng A."/>
            <person name="Brown T."/>
            <person name="Cohen L."/>
        </authorList>
    </citation>
    <scope>NUCLEOTIDE SEQUENCE</scope>
    <source>
        <strain evidence="18">CCMP2877</strain>
    </source>
</reference>
<dbReference type="InterPro" id="IPR025192">
    <property type="entry name" value="Succ_DH/fum_Rdtase_N"/>
</dbReference>
<dbReference type="PROSITE" id="PS51379">
    <property type="entry name" value="4FE4S_FER_2"/>
    <property type="match status" value="1"/>
</dbReference>
<evidence type="ECO:0000256" key="6">
    <source>
        <dbReference type="ARBA" id="ARBA00022532"/>
    </source>
</evidence>
<protein>
    <recommendedName>
        <fullName evidence="15">Succinate dehydrogenase [ubiquinone] iron-sulfur subunit, mitochondrial</fullName>
        <ecNumber evidence="15">1.3.5.1</ecNumber>
    </recommendedName>
</protein>
<keyword evidence="7 15" id="KW-0001">2Fe-2S</keyword>
<dbReference type="InterPro" id="IPR012675">
    <property type="entry name" value="Beta-grasp_dom_sf"/>
</dbReference>
<evidence type="ECO:0000313" key="18">
    <source>
        <dbReference type="EMBL" id="CAD9260158.1"/>
    </source>
</evidence>
<name>A0A7S1U8D6_9STRA</name>
<keyword evidence="5 15" id="KW-0004">4Fe-4S</keyword>
<evidence type="ECO:0000256" key="10">
    <source>
        <dbReference type="ARBA" id="ARBA00023002"/>
    </source>
</evidence>
<dbReference type="GO" id="GO:0005743">
    <property type="term" value="C:mitochondrial inner membrane"/>
    <property type="evidence" value="ECO:0007669"/>
    <property type="project" value="UniProtKB-SubCell"/>
</dbReference>
<dbReference type="GO" id="GO:0022904">
    <property type="term" value="P:respiratory electron transport chain"/>
    <property type="evidence" value="ECO:0007669"/>
    <property type="project" value="TreeGrafter"/>
</dbReference>
<comment type="pathway">
    <text evidence="2 15">Carbohydrate metabolism; tricarboxylic acid cycle; fumarate from succinate (eukaryal route): step 1/1.</text>
</comment>
<dbReference type="GO" id="GO:0051539">
    <property type="term" value="F:4 iron, 4 sulfur cluster binding"/>
    <property type="evidence" value="ECO:0007669"/>
    <property type="project" value="UniProtKB-KW"/>
</dbReference>
<dbReference type="InterPro" id="IPR006058">
    <property type="entry name" value="2Fe2S_fd_BS"/>
</dbReference>
<evidence type="ECO:0000256" key="3">
    <source>
        <dbReference type="ARBA" id="ARBA00009433"/>
    </source>
</evidence>
<keyword evidence="15" id="KW-0999">Mitochondrion inner membrane</keyword>
<dbReference type="Gene3D" id="3.10.20.30">
    <property type="match status" value="1"/>
</dbReference>
<dbReference type="FunFam" id="1.10.1060.10:FF:000001">
    <property type="entry name" value="Succinate dehydrogenase iron-sulfur subunit SdhB"/>
    <property type="match status" value="1"/>
</dbReference>
<keyword evidence="13 15" id="KW-0003">3Fe-4S</keyword>
<keyword evidence="6" id="KW-0816">Tricarboxylic acid cycle</keyword>
<dbReference type="UniPathway" id="UPA00223">
    <property type="reaction ID" value="UER01006"/>
</dbReference>
<dbReference type="PROSITE" id="PS00197">
    <property type="entry name" value="2FE2S_FER_1"/>
    <property type="match status" value="1"/>
</dbReference>
<evidence type="ECO:0000256" key="5">
    <source>
        <dbReference type="ARBA" id="ARBA00022485"/>
    </source>
</evidence>
<dbReference type="AlphaFoldDB" id="A0A7S1U8D6"/>
<evidence type="ECO:0000259" key="16">
    <source>
        <dbReference type="PROSITE" id="PS51085"/>
    </source>
</evidence>
<dbReference type="Pfam" id="PF13534">
    <property type="entry name" value="Fer4_17"/>
    <property type="match status" value="1"/>
</dbReference>
<dbReference type="CDD" id="cd00207">
    <property type="entry name" value="fer2"/>
    <property type="match status" value="1"/>
</dbReference>
<evidence type="ECO:0000256" key="4">
    <source>
        <dbReference type="ARBA" id="ARBA00022448"/>
    </source>
</evidence>
<comment type="catalytic activity">
    <reaction evidence="14">
        <text>a quinone + succinate = fumarate + a quinol</text>
        <dbReference type="Rhea" id="RHEA:40523"/>
        <dbReference type="ChEBI" id="CHEBI:24646"/>
        <dbReference type="ChEBI" id="CHEBI:29806"/>
        <dbReference type="ChEBI" id="CHEBI:30031"/>
        <dbReference type="ChEBI" id="CHEBI:132124"/>
        <dbReference type="EC" id="1.3.5.1"/>
    </reaction>
</comment>
<evidence type="ECO:0000256" key="2">
    <source>
        <dbReference type="ARBA" id="ARBA00004788"/>
    </source>
</evidence>
<evidence type="ECO:0000256" key="13">
    <source>
        <dbReference type="ARBA" id="ARBA00023291"/>
    </source>
</evidence>
<evidence type="ECO:0000259" key="17">
    <source>
        <dbReference type="PROSITE" id="PS51379"/>
    </source>
</evidence>
<dbReference type="InterPro" id="IPR017896">
    <property type="entry name" value="4Fe4S_Fe-S-bd"/>
</dbReference>
<dbReference type="EMBL" id="HBGJ01029353">
    <property type="protein sequence ID" value="CAD9260158.1"/>
    <property type="molecule type" value="Transcribed_RNA"/>
</dbReference>
<comment type="similarity">
    <text evidence="3 15">Belongs to the succinate dehydrogenase/fumarate reductase iron-sulfur protein family.</text>
</comment>
<evidence type="ECO:0000256" key="8">
    <source>
        <dbReference type="ARBA" id="ARBA00022723"/>
    </source>
</evidence>
<dbReference type="InterPro" id="IPR001041">
    <property type="entry name" value="2Fe-2S_ferredoxin-type"/>
</dbReference>
<organism evidence="18">
    <name type="scientific">Phaeomonas parva</name>
    <dbReference type="NCBI Taxonomy" id="124430"/>
    <lineage>
        <taxon>Eukaryota</taxon>
        <taxon>Sar</taxon>
        <taxon>Stramenopiles</taxon>
        <taxon>Ochrophyta</taxon>
        <taxon>Pinguiophyceae</taxon>
        <taxon>Pinguiochrysidales</taxon>
        <taxon>Pinguiochrysidaceae</taxon>
        <taxon>Phaeomonas</taxon>
    </lineage>
</organism>
<dbReference type="GO" id="GO:0051537">
    <property type="term" value="F:2 iron, 2 sulfur cluster binding"/>
    <property type="evidence" value="ECO:0007669"/>
    <property type="project" value="UniProtKB-KW"/>
</dbReference>
<evidence type="ECO:0000256" key="1">
    <source>
        <dbReference type="ARBA" id="ARBA00004443"/>
    </source>
</evidence>